<dbReference type="PATRIC" id="fig|1423719.4.peg.1465"/>
<protein>
    <recommendedName>
        <fullName evidence="4">DUF4083 domain-containing protein</fullName>
    </recommendedName>
</protein>
<proteinExistence type="predicted"/>
<feature type="transmembrane region" description="Helical" evidence="1">
    <location>
        <begin position="6"/>
        <end position="22"/>
    </location>
</feature>
<evidence type="ECO:0000256" key="1">
    <source>
        <dbReference type="SAM" id="Phobius"/>
    </source>
</evidence>
<dbReference type="Proteomes" id="UP000051450">
    <property type="component" value="Unassembled WGS sequence"/>
</dbReference>
<dbReference type="STRING" id="1423719.FC66_GL001441"/>
<dbReference type="EMBL" id="AZDI01000008">
    <property type="protein sequence ID" value="KRK45473.1"/>
    <property type="molecule type" value="Genomic_DNA"/>
</dbReference>
<evidence type="ECO:0000313" key="2">
    <source>
        <dbReference type="EMBL" id="KRK45473.1"/>
    </source>
</evidence>
<dbReference type="AlphaFoldDB" id="A0A0R1HPZ5"/>
<gene>
    <name evidence="2" type="ORF">FC66_GL001441</name>
</gene>
<keyword evidence="1" id="KW-0472">Membrane</keyword>
<evidence type="ECO:0000313" key="3">
    <source>
        <dbReference type="Proteomes" id="UP000051450"/>
    </source>
</evidence>
<dbReference type="GeneID" id="83549182"/>
<reference evidence="2 3" key="1">
    <citation type="journal article" date="2015" name="Genome Announc.">
        <title>Expanding the biotechnology potential of lactobacilli through comparative genomics of 213 strains and associated genera.</title>
        <authorList>
            <person name="Sun Z."/>
            <person name="Harris H.M."/>
            <person name="McCann A."/>
            <person name="Guo C."/>
            <person name="Argimon S."/>
            <person name="Zhang W."/>
            <person name="Yang X."/>
            <person name="Jeffery I.B."/>
            <person name="Cooney J.C."/>
            <person name="Kagawa T.F."/>
            <person name="Liu W."/>
            <person name="Song Y."/>
            <person name="Salvetti E."/>
            <person name="Wrobel A."/>
            <person name="Rasinkangas P."/>
            <person name="Parkhill J."/>
            <person name="Rea M.C."/>
            <person name="O'Sullivan O."/>
            <person name="Ritari J."/>
            <person name="Douillard F.P."/>
            <person name="Paul Ross R."/>
            <person name="Yang R."/>
            <person name="Briner A.E."/>
            <person name="Felis G.E."/>
            <person name="de Vos W.M."/>
            <person name="Barrangou R."/>
            <person name="Klaenhammer T.R."/>
            <person name="Caufield P.W."/>
            <person name="Cui Y."/>
            <person name="Zhang H."/>
            <person name="O'Toole P.W."/>
        </authorList>
    </citation>
    <scope>NUCLEOTIDE SEQUENCE [LARGE SCALE GENOMIC DNA]</scope>
    <source>
        <strain evidence="2 3">DSM 15638</strain>
    </source>
</reference>
<accession>A0A0R1HPZ5</accession>
<keyword evidence="1" id="KW-0812">Transmembrane</keyword>
<keyword evidence="1" id="KW-1133">Transmembrane helix</keyword>
<evidence type="ECO:0008006" key="4">
    <source>
        <dbReference type="Google" id="ProtNLM"/>
    </source>
</evidence>
<sequence length="52" mass="6318">MEIMKWGLFVFSLTIVFTLLGIRRDRKKIDYLTKLEEKQQDQIRKLMGEIDE</sequence>
<organism evidence="2 3">
    <name type="scientific">Dellaglioa algida DSM 15638</name>
    <dbReference type="NCBI Taxonomy" id="1423719"/>
    <lineage>
        <taxon>Bacteria</taxon>
        <taxon>Bacillati</taxon>
        <taxon>Bacillota</taxon>
        <taxon>Bacilli</taxon>
        <taxon>Lactobacillales</taxon>
        <taxon>Lactobacillaceae</taxon>
        <taxon>Dellaglioa</taxon>
    </lineage>
</organism>
<name>A0A0R1HPZ5_9LACO</name>
<dbReference type="RefSeq" id="WP_157052000.1">
    <property type="nucleotide sequence ID" value="NZ_AZDI01000008.1"/>
</dbReference>
<keyword evidence="3" id="KW-1185">Reference proteome</keyword>
<comment type="caution">
    <text evidence="2">The sequence shown here is derived from an EMBL/GenBank/DDBJ whole genome shotgun (WGS) entry which is preliminary data.</text>
</comment>